<keyword evidence="14" id="KW-1133">Transmembrane helix</keyword>
<accession>A0AAU8JSK4</accession>
<dbReference type="InterPro" id="IPR036890">
    <property type="entry name" value="HATPase_C_sf"/>
</dbReference>
<dbReference type="EMBL" id="CP159872">
    <property type="protein sequence ID" value="XCM79330.1"/>
    <property type="molecule type" value="Genomic_DNA"/>
</dbReference>
<dbReference type="SUPFAM" id="SSF55874">
    <property type="entry name" value="ATPase domain of HSP90 chaperone/DNA topoisomerase II/histidine kinase"/>
    <property type="match status" value="1"/>
</dbReference>
<dbReference type="InterPro" id="IPR003594">
    <property type="entry name" value="HATPase_dom"/>
</dbReference>
<keyword evidence="16" id="KW-0902">Two-component regulatory system</keyword>
<protein>
    <recommendedName>
        <fullName evidence="6">Oxygen sensor histidine kinase NreB</fullName>
        <ecNumber evidence="5">2.7.13.3</ecNumber>
    </recommendedName>
    <alternativeName>
        <fullName evidence="20">Nitrogen regulation protein B</fullName>
    </alternativeName>
</protein>
<gene>
    <name evidence="22" type="ORF">ABWK59_10515</name>
</gene>
<dbReference type="PANTHER" id="PTHR24421:SF37">
    <property type="entry name" value="SENSOR HISTIDINE KINASE NARS"/>
    <property type="match status" value="1"/>
</dbReference>
<dbReference type="Pfam" id="PF02518">
    <property type="entry name" value="HATPase_c"/>
    <property type="match status" value="1"/>
</dbReference>
<evidence type="ECO:0000256" key="20">
    <source>
        <dbReference type="ARBA" id="ARBA00030800"/>
    </source>
</evidence>
<evidence type="ECO:0000256" key="9">
    <source>
        <dbReference type="ARBA" id="ARBA00022490"/>
    </source>
</evidence>
<keyword evidence="7" id="KW-1003">Cell membrane</keyword>
<dbReference type="InterPro" id="IPR011712">
    <property type="entry name" value="Sig_transdc_His_kin_sub3_dim/P"/>
</dbReference>
<dbReference type="PROSITE" id="PS50109">
    <property type="entry name" value="HIS_KIN"/>
    <property type="match status" value="1"/>
</dbReference>
<organism evidence="22">
    <name type="scientific">Kitasatospora camelliae</name>
    <dbReference type="NCBI Taxonomy" id="3156397"/>
    <lineage>
        <taxon>Bacteria</taxon>
        <taxon>Bacillati</taxon>
        <taxon>Actinomycetota</taxon>
        <taxon>Actinomycetes</taxon>
        <taxon>Kitasatosporales</taxon>
        <taxon>Streptomycetaceae</taxon>
        <taxon>Kitasatospora</taxon>
    </lineage>
</organism>
<keyword evidence="17" id="KW-0411">Iron-sulfur</keyword>
<name>A0AAU8JSK4_9ACTN</name>
<keyword evidence="12" id="KW-0479">Metal-binding</keyword>
<evidence type="ECO:0000259" key="21">
    <source>
        <dbReference type="PROSITE" id="PS50109"/>
    </source>
</evidence>
<comment type="subcellular location">
    <subcellularLocation>
        <location evidence="4">Cell membrane</location>
        <topology evidence="4">Multi-pass membrane protein</topology>
    </subcellularLocation>
    <subcellularLocation>
        <location evidence="3">Cytoplasm</location>
    </subcellularLocation>
</comment>
<evidence type="ECO:0000256" key="11">
    <source>
        <dbReference type="ARBA" id="ARBA00022692"/>
    </source>
</evidence>
<evidence type="ECO:0000256" key="19">
    <source>
        <dbReference type="ARBA" id="ARBA00024827"/>
    </source>
</evidence>
<dbReference type="RefSeq" id="WP_354639896.1">
    <property type="nucleotide sequence ID" value="NZ_CP159872.1"/>
</dbReference>
<dbReference type="Gene3D" id="1.20.5.1930">
    <property type="match status" value="1"/>
</dbReference>
<keyword evidence="15" id="KW-0408">Iron</keyword>
<comment type="cofactor">
    <cofactor evidence="2">
        <name>[4Fe-4S] cluster</name>
        <dbReference type="ChEBI" id="CHEBI:49883"/>
    </cofactor>
</comment>
<dbReference type="GO" id="GO:0051539">
    <property type="term" value="F:4 iron, 4 sulfur cluster binding"/>
    <property type="evidence" value="ECO:0007669"/>
    <property type="project" value="UniProtKB-KW"/>
</dbReference>
<dbReference type="PRINTS" id="PR00344">
    <property type="entry name" value="BCTRLSENSOR"/>
</dbReference>
<dbReference type="KEGG" id="kcm:ABWK59_10515"/>
<sequence length="364" mass="40106">MTTHQQVADLIERRASEIVEAYEAELRAVNNAVVHSPVSLTQALANARQIISDVVSSLRAGRVEVDRSYKLLAWDIGATRAADGVHPRESIQASSVFFHAALSTMSEYLGLGPQSLDTFTLITLSLERSITLRIRESVAAYTGLLLNKVHEAQIGERRRIARELHDRIGHGMSVTHRQLELYTLYLDTNPDRAGVKLATAQQAIQESMHNLRAVTSDLHAHEPLKSLEKALGTYLESVDSDEVAVRLRVNGDETWAPPEVLDEVFLILREGVRNALRHARASVLLVNVEITPDELQASVEDDGRGLPPERPADAGVGLFSMHERAELLNGRLLVNSRAGSGTRVDLSVPLEGRLLDDSERHQTG</sequence>
<keyword evidence="18" id="KW-0472">Membrane</keyword>
<dbReference type="Pfam" id="PF07730">
    <property type="entry name" value="HisKA_3"/>
    <property type="match status" value="1"/>
</dbReference>
<comment type="catalytic activity">
    <reaction evidence="1">
        <text>ATP + protein L-histidine = ADP + protein N-phospho-L-histidine.</text>
        <dbReference type="EC" id="2.7.13.3"/>
    </reaction>
</comment>
<keyword evidence="10" id="KW-0808">Transferase</keyword>
<proteinExistence type="predicted"/>
<keyword evidence="9" id="KW-0963">Cytoplasm</keyword>
<keyword evidence="8" id="KW-0004">4Fe-4S</keyword>
<dbReference type="GO" id="GO:0000155">
    <property type="term" value="F:phosphorelay sensor kinase activity"/>
    <property type="evidence" value="ECO:0007669"/>
    <property type="project" value="InterPro"/>
</dbReference>
<dbReference type="CDD" id="cd16917">
    <property type="entry name" value="HATPase_UhpB-NarQ-NarX-like"/>
    <property type="match status" value="1"/>
</dbReference>
<dbReference type="Gene3D" id="3.30.565.10">
    <property type="entry name" value="Histidine kinase-like ATPase, C-terminal domain"/>
    <property type="match status" value="1"/>
</dbReference>
<evidence type="ECO:0000256" key="12">
    <source>
        <dbReference type="ARBA" id="ARBA00022723"/>
    </source>
</evidence>
<dbReference type="AlphaFoldDB" id="A0AAU8JSK4"/>
<evidence type="ECO:0000256" key="14">
    <source>
        <dbReference type="ARBA" id="ARBA00022989"/>
    </source>
</evidence>
<dbReference type="SMART" id="SM00387">
    <property type="entry name" value="HATPase_c"/>
    <property type="match status" value="1"/>
</dbReference>
<reference evidence="22" key="1">
    <citation type="submission" date="2024-06" db="EMBL/GenBank/DDBJ databases">
        <title>The genome sequences of Kitasatospora sp. strain HUAS MG31.</title>
        <authorList>
            <person name="Mo P."/>
        </authorList>
    </citation>
    <scope>NUCLEOTIDE SEQUENCE</scope>
    <source>
        <strain evidence="22">HUAS MG31</strain>
    </source>
</reference>
<dbReference type="GO" id="GO:0005886">
    <property type="term" value="C:plasma membrane"/>
    <property type="evidence" value="ECO:0007669"/>
    <property type="project" value="UniProtKB-SubCell"/>
</dbReference>
<evidence type="ECO:0000256" key="8">
    <source>
        <dbReference type="ARBA" id="ARBA00022485"/>
    </source>
</evidence>
<evidence type="ECO:0000256" key="17">
    <source>
        <dbReference type="ARBA" id="ARBA00023014"/>
    </source>
</evidence>
<evidence type="ECO:0000256" key="7">
    <source>
        <dbReference type="ARBA" id="ARBA00022475"/>
    </source>
</evidence>
<dbReference type="GO" id="GO:0005737">
    <property type="term" value="C:cytoplasm"/>
    <property type="evidence" value="ECO:0007669"/>
    <property type="project" value="UniProtKB-SubCell"/>
</dbReference>
<evidence type="ECO:0000313" key="22">
    <source>
        <dbReference type="EMBL" id="XCM79330.1"/>
    </source>
</evidence>
<evidence type="ECO:0000256" key="18">
    <source>
        <dbReference type="ARBA" id="ARBA00023136"/>
    </source>
</evidence>
<evidence type="ECO:0000256" key="15">
    <source>
        <dbReference type="ARBA" id="ARBA00023004"/>
    </source>
</evidence>
<evidence type="ECO:0000256" key="2">
    <source>
        <dbReference type="ARBA" id="ARBA00001966"/>
    </source>
</evidence>
<keyword evidence="11" id="KW-0812">Transmembrane</keyword>
<keyword evidence="13 22" id="KW-0418">Kinase</keyword>
<evidence type="ECO:0000256" key="3">
    <source>
        <dbReference type="ARBA" id="ARBA00004496"/>
    </source>
</evidence>
<evidence type="ECO:0000256" key="5">
    <source>
        <dbReference type="ARBA" id="ARBA00012438"/>
    </source>
</evidence>
<dbReference type="PANTHER" id="PTHR24421">
    <property type="entry name" value="NITRATE/NITRITE SENSOR PROTEIN NARX-RELATED"/>
    <property type="match status" value="1"/>
</dbReference>
<evidence type="ECO:0000256" key="6">
    <source>
        <dbReference type="ARBA" id="ARBA00017322"/>
    </source>
</evidence>
<dbReference type="GO" id="GO:0046983">
    <property type="term" value="F:protein dimerization activity"/>
    <property type="evidence" value="ECO:0007669"/>
    <property type="project" value="InterPro"/>
</dbReference>
<dbReference type="GO" id="GO:0046872">
    <property type="term" value="F:metal ion binding"/>
    <property type="evidence" value="ECO:0007669"/>
    <property type="project" value="UniProtKB-KW"/>
</dbReference>
<dbReference type="EC" id="2.7.13.3" evidence="5"/>
<feature type="domain" description="Histidine kinase" evidence="21">
    <location>
        <begin position="267"/>
        <end position="352"/>
    </location>
</feature>
<evidence type="ECO:0000256" key="10">
    <source>
        <dbReference type="ARBA" id="ARBA00022679"/>
    </source>
</evidence>
<evidence type="ECO:0000256" key="13">
    <source>
        <dbReference type="ARBA" id="ARBA00022777"/>
    </source>
</evidence>
<dbReference type="InterPro" id="IPR050482">
    <property type="entry name" value="Sensor_HK_TwoCompSys"/>
</dbReference>
<dbReference type="InterPro" id="IPR005467">
    <property type="entry name" value="His_kinase_dom"/>
</dbReference>
<evidence type="ECO:0000256" key="1">
    <source>
        <dbReference type="ARBA" id="ARBA00000085"/>
    </source>
</evidence>
<dbReference type="InterPro" id="IPR004358">
    <property type="entry name" value="Sig_transdc_His_kin-like_C"/>
</dbReference>
<evidence type="ECO:0000256" key="16">
    <source>
        <dbReference type="ARBA" id="ARBA00023012"/>
    </source>
</evidence>
<evidence type="ECO:0000256" key="4">
    <source>
        <dbReference type="ARBA" id="ARBA00004651"/>
    </source>
</evidence>
<comment type="function">
    <text evidence="19">Member of the two-component regulatory system NreB/NreC involved in the control of dissimilatory nitrate/nitrite reduction in response to oxygen. NreB functions as a direct oxygen sensor histidine kinase which is autophosphorylated, in the absence of oxygen, probably at the conserved histidine residue, and transfers its phosphate group probably to a conserved aspartate residue of NreC. NreB/NreC activates the expression of the nitrate (narGHJI) and nitrite (nir) reductase operons, as well as the putative nitrate transporter gene narT.</text>
</comment>